<dbReference type="Pfam" id="PF00172">
    <property type="entry name" value="Zn_clus"/>
    <property type="match status" value="1"/>
</dbReference>
<evidence type="ECO:0000256" key="6">
    <source>
        <dbReference type="ARBA" id="ARBA00023242"/>
    </source>
</evidence>
<dbReference type="GO" id="GO:0008270">
    <property type="term" value="F:zinc ion binding"/>
    <property type="evidence" value="ECO:0007669"/>
    <property type="project" value="InterPro"/>
</dbReference>
<dbReference type="InterPro" id="IPR007219">
    <property type="entry name" value="XnlR_reg_dom"/>
</dbReference>
<keyword evidence="5" id="KW-0804">Transcription</keyword>
<keyword evidence="10" id="KW-1185">Reference proteome</keyword>
<name>A0A9P4Q7T0_9PEZI</name>
<dbReference type="CDD" id="cd00067">
    <property type="entry name" value="GAL4"/>
    <property type="match status" value="1"/>
</dbReference>
<comment type="caution">
    <text evidence="9">The sequence shown here is derived from an EMBL/GenBank/DDBJ whole genome shotgun (WGS) entry which is preliminary data.</text>
</comment>
<dbReference type="InterPro" id="IPR001138">
    <property type="entry name" value="Zn2Cys6_DnaBD"/>
</dbReference>
<dbReference type="GO" id="GO:0003677">
    <property type="term" value="F:DNA binding"/>
    <property type="evidence" value="ECO:0007669"/>
    <property type="project" value="UniProtKB-KW"/>
</dbReference>
<gene>
    <name evidence="9" type="ORF">K431DRAFT_320560</name>
</gene>
<evidence type="ECO:0000256" key="1">
    <source>
        <dbReference type="ARBA" id="ARBA00022723"/>
    </source>
</evidence>
<evidence type="ECO:0000313" key="10">
    <source>
        <dbReference type="Proteomes" id="UP000799441"/>
    </source>
</evidence>
<dbReference type="Proteomes" id="UP000799441">
    <property type="component" value="Unassembled WGS sequence"/>
</dbReference>
<feature type="domain" description="Zn(2)-C6 fungal-type" evidence="8">
    <location>
        <begin position="33"/>
        <end position="62"/>
    </location>
</feature>
<dbReference type="PROSITE" id="PS00463">
    <property type="entry name" value="ZN2_CY6_FUNGAL_1"/>
    <property type="match status" value="1"/>
</dbReference>
<dbReference type="GO" id="GO:0009410">
    <property type="term" value="P:response to xenobiotic stimulus"/>
    <property type="evidence" value="ECO:0007669"/>
    <property type="project" value="TreeGrafter"/>
</dbReference>
<evidence type="ECO:0000256" key="2">
    <source>
        <dbReference type="ARBA" id="ARBA00022833"/>
    </source>
</evidence>
<dbReference type="Pfam" id="PF04082">
    <property type="entry name" value="Fungal_trans"/>
    <property type="match status" value="1"/>
</dbReference>
<evidence type="ECO:0000259" key="8">
    <source>
        <dbReference type="PROSITE" id="PS50048"/>
    </source>
</evidence>
<dbReference type="OrthoDB" id="4064873at2759"/>
<feature type="region of interest" description="Disordered" evidence="7">
    <location>
        <begin position="1"/>
        <end position="40"/>
    </location>
</feature>
<evidence type="ECO:0000256" key="7">
    <source>
        <dbReference type="SAM" id="MobiDB-lite"/>
    </source>
</evidence>
<dbReference type="AlphaFoldDB" id="A0A9P4Q7T0"/>
<evidence type="ECO:0000256" key="4">
    <source>
        <dbReference type="ARBA" id="ARBA00023125"/>
    </source>
</evidence>
<dbReference type="Gene3D" id="4.10.240.10">
    <property type="entry name" value="Zn(2)-C6 fungal-type DNA-binding domain"/>
    <property type="match status" value="1"/>
</dbReference>
<feature type="region of interest" description="Disordered" evidence="7">
    <location>
        <begin position="67"/>
        <end position="88"/>
    </location>
</feature>
<evidence type="ECO:0000313" key="9">
    <source>
        <dbReference type="EMBL" id="KAF2721075.1"/>
    </source>
</evidence>
<keyword evidence="2" id="KW-0862">Zinc</keyword>
<keyword evidence="6" id="KW-0539">Nucleus</keyword>
<dbReference type="InterPro" id="IPR052478">
    <property type="entry name" value="Metabolite_Synth_Reg"/>
</dbReference>
<accession>A0A9P4Q7T0</accession>
<dbReference type="PANTHER" id="PTHR31779:SF5">
    <property type="entry name" value="ZN(II)2CYS6 TRANSCRIPTION FACTOR (EUROFUNG)"/>
    <property type="match status" value="1"/>
</dbReference>
<reference evidence="9" key="1">
    <citation type="journal article" date="2020" name="Stud. Mycol.">
        <title>101 Dothideomycetes genomes: a test case for predicting lifestyles and emergence of pathogens.</title>
        <authorList>
            <person name="Haridas S."/>
            <person name="Albert R."/>
            <person name="Binder M."/>
            <person name="Bloem J."/>
            <person name="Labutti K."/>
            <person name="Salamov A."/>
            <person name="Andreopoulos B."/>
            <person name="Baker S."/>
            <person name="Barry K."/>
            <person name="Bills G."/>
            <person name="Bluhm B."/>
            <person name="Cannon C."/>
            <person name="Castanera R."/>
            <person name="Culley D."/>
            <person name="Daum C."/>
            <person name="Ezra D."/>
            <person name="Gonzalez J."/>
            <person name="Henrissat B."/>
            <person name="Kuo A."/>
            <person name="Liang C."/>
            <person name="Lipzen A."/>
            <person name="Lutzoni F."/>
            <person name="Magnuson J."/>
            <person name="Mondo S."/>
            <person name="Nolan M."/>
            <person name="Ohm R."/>
            <person name="Pangilinan J."/>
            <person name="Park H.-J."/>
            <person name="Ramirez L."/>
            <person name="Alfaro M."/>
            <person name="Sun H."/>
            <person name="Tritt A."/>
            <person name="Yoshinaga Y."/>
            <person name="Zwiers L.-H."/>
            <person name="Turgeon B."/>
            <person name="Goodwin S."/>
            <person name="Spatafora J."/>
            <person name="Crous P."/>
            <person name="Grigoriev I."/>
        </authorList>
    </citation>
    <scope>NUCLEOTIDE SEQUENCE</scope>
    <source>
        <strain evidence="9">CBS 116435</strain>
    </source>
</reference>
<keyword evidence="3" id="KW-0805">Transcription regulation</keyword>
<dbReference type="PROSITE" id="PS50048">
    <property type="entry name" value="ZN2_CY6_FUNGAL_2"/>
    <property type="match status" value="1"/>
</dbReference>
<evidence type="ECO:0000256" key="5">
    <source>
        <dbReference type="ARBA" id="ARBA00023163"/>
    </source>
</evidence>
<dbReference type="GO" id="GO:0000981">
    <property type="term" value="F:DNA-binding transcription factor activity, RNA polymerase II-specific"/>
    <property type="evidence" value="ECO:0007669"/>
    <property type="project" value="InterPro"/>
</dbReference>
<dbReference type="EMBL" id="MU003793">
    <property type="protein sequence ID" value="KAF2721075.1"/>
    <property type="molecule type" value="Genomic_DNA"/>
</dbReference>
<dbReference type="CDD" id="cd12148">
    <property type="entry name" value="fungal_TF_MHR"/>
    <property type="match status" value="1"/>
</dbReference>
<feature type="compositionally biased region" description="Polar residues" evidence="7">
    <location>
        <begin position="1"/>
        <end position="19"/>
    </location>
</feature>
<dbReference type="SMART" id="SM00066">
    <property type="entry name" value="GAL4"/>
    <property type="match status" value="1"/>
</dbReference>
<dbReference type="GO" id="GO:0006351">
    <property type="term" value="P:DNA-templated transcription"/>
    <property type="evidence" value="ECO:0007669"/>
    <property type="project" value="InterPro"/>
</dbReference>
<keyword evidence="1" id="KW-0479">Metal-binding</keyword>
<evidence type="ECO:0000256" key="3">
    <source>
        <dbReference type="ARBA" id="ARBA00023015"/>
    </source>
</evidence>
<keyword evidence="4" id="KW-0238">DNA-binding</keyword>
<protein>
    <recommendedName>
        <fullName evidence="8">Zn(2)-C6 fungal-type domain-containing protein</fullName>
    </recommendedName>
</protein>
<sequence length="601" mass="67279">MSSASNTPHGTKRSASPSESPHEHQGRQRSRAACAPCRQRKRKCDGKLPCATCVRYEYQCEYSNPKRSSLGHNGDIGAHPPEPKAPAETHPSIIQLQAHPLTAPGARFHHRSILDPTKTRFVRANSAIAFPRILGMDLESDTIPRLHSFAWHLGIRAEDRADPVDLTSMLTLADMQRLAGVYFTIVKPEIGLLDEADFLEQVQSRFAQPSGFHEHDAVALYVAALGSFFSATPHPREHDFLLSARQLLWQQIVYMPTFNSIASWILRGFYLRLTSRPHASWLSSCIAMHQAEAAGLFKEMQTIAVVYPQPPVGDHKLAKLRRRLFWIARSFNVIFSYEFGRSRVNFDVITTKKFAPDSGGHAHELVELADLLPSDFVDRDREPDPPSALGLALTKIEELQTDSHFITLLRADLAFAIYRRLWLMSLTDAKDRAETVIQIGKKALIAAEKLLELRRPWWNIIHATFQLICVVLAVNTPKSLAVISDAMRILDKIARTYDTHMVREAYNQAQALVQMARKRKEKEMAALNAVPSEAPFEAVDHPSAGSSRGMTDAPTLDWAKDLDFQWDIFLNPELIMSGQQPQSAVDAAFGGQLGFQNMGGI</sequence>
<dbReference type="PANTHER" id="PTHR31779">
    <property type="entry name" value="2-NITROPROPANE DIOXYGENASE FAMILY, PUTATIVE (AFU_ORTHOLOGUE AFUA_2G17430)-RELATED"/>
    <property type="match status" value="1"/>
</dbReference>
<dbReference type="InterPro" id="IPR036864">
    <property type="entry name" value="Zn2-C6_fun-type_DNA-bd_sf"/>
</dbReference>
<dbReference type="SUPFAM" id="SSF57701">
    <property type="entry name" value="Zn2/Cys6 DNA-binding domain"/>
    <property type="match status" value="1"/>
</dbReference>
<organism evidence="9 10">
    <name type="scientific">Polychaeton citri CBS 116435</name>
    <dbReference type="NCBI Taxonomy" id="1314669"/>
    <lineage>
        <taxon>Eukaryota</taxon>
        <taxon>Fungi</taxon>
        <taxon>Dikarya</taxon>
        <taxon>Ascomycota</taxon>
        <taxon>Pezizomycotina</taxon>
        <taxon>Dothideomycetes</taxon>
        <taxon>Dothideomycetidae</taxon>
        <taxon>Capnodiales</taxon>
        <taxon>Capnodiaceae</taxon>
        <taxon>Polychaeton</taxon>
    </lineage>
</organism>
<proteinExistence type="predicted"/>